<dbReference type="PANTHER" id="PTHR39156:SF2">
    <property type="entry name" value="DNA PRIMASE (BACTERIAL TYPE) AND SMALL PRIMASE-LIKE PROTEINS"/>
    <property type="match status" value="1"/>
</dbReference>
<dbReference type="EMBL" id="QWVS01000043">
    <property type="protein sequence ID" value="RID82748.1"/>
    <property type="molecule type" value="Genomic_DNA"/>
</dbReference>
<dbReference type="AlphaFoldDB" id="A0A398B1G9"/>
<organism evidence="2 3">
    <name type="scientific">Peribacillus asahii</name>
    <dbReference type="NCBI Taxonomy" id="228899"/>
    <lineage>
        <taxon>Bacteria</taxon>
        <taxon>Bacillati</taxon>
        <taxon>Bacillota</taxon>
        <taxon>Bacilli</taxon>
        <taxon>Bacillales</taxon>
        <taxon>Bacillaceae</taxon>
        <taxon>Peribacillus</taxon>
    </lineage>
</organism>
<dbReference type="InterPro" id="IPR006171">
    <property type="entry name" value="TOPRIM_dom"/>
</dbReference>
<comment type="caution">
    <text evidence="2">The sequence shown here is derived from an EMBL/GenBank/DDBJ whole genome shotgun (WGS) entry which is preliminary data.</text>
</comment>
<dbReference type="Proteomes" id="UP000266016">
    <property type="component" value="Unassembled WGS sequence"/>
</dbReference>
<dbReference type="GO" id="GO:0006364">
    <property type="term" value="P:rRNA processing"/>
    <property type="evidence" value="ECO:0007669"/>
    <property type="project" value="TreeGrafter"/>
</dbReference>
<dbReference type="InterPro" id="IPR034141">
    <property type="entry name" value="TOPRIM_RNase_M5-like"/>
</dbReference>
<gene>
    <name evidence="2" type="ORF">D1953_17595</name>
</gene>
<evidence type="ECO:0000259" key="1">
    <source>
        <dbReference type="PROSITE" id="PS50880"/>
    </source>
</evidence>
<dbReference type="PROSITE" id="PS50880">
    <property type="entry name" value="TOPRIM"/>
    <property type="match status" value="1"/>
</dbReference>
<dbReference type="Gene3D" id="3.40.1360.10">
    <property type="match status" value="1"/>
</dbReference>
<protein>
    <recommendedName>
        <fullName evidence="1">Toprim domain-containing protein</fullName>
    </recommendedName>
</protein>
<dbReference type="Pfam" id="PF01751">
    <property type="entry name" value="Toprim"/>
    <property type="match status" value="1"/>
</dbReference>
<dbReference type="GO" id="GO:0043822">
    <property type="term" value="F:ribonuclease M5 activity"/>
    <property type="evidence" value="ECO:0007669"/>
    <property type="project" value="TreeGrafter"/>
</dbReference>
<dbReference type="SMART" id="SM00493">
    <property type="entry name" value="TOPRIM"/>
    <property type="match status" value="1"/>
</dbReference>
<name>A0A398B1G9_9BACI</name>
<feature type="domain" description="Toprim" evidence="1">
    <location>
        <begin position="7"/>
        <end position="88"/>
    </location>
</feature>
<sequence>MEWRESDKVIIVEGSSDKKRVQLVLNEEVEVVCTNGTISQVKLDEFVEEFEDRDVYIFFDADQSGEKLRKQFKRELPEARHMYINKMYKEVASAPLHHLASVLLAANIDVKVQFLEQRVNE</sequence>
<dbReference type="CDD" id="cd01027">
    <property type="entry name" value="TOPRIM_RNase_M5_like"/>
    <property type="match status" value="1"/>
</dbReference>
<keyword evidence="3" id="KW-1185">Reference proteome</keyword>
<reference evidence="2 3" key="1">
    <citation type="submission" date="2018-08" db="EMBL/GenBank/DDBJ databases">
        <title>Bacillus jemisoniae sp. nov., Bacillus chryseoplanitiae sp. nov., Bacillus resnikiae sp. nov., and Bacillus frankliniae sp. nov., isolated from Viking spacecraft and associated surfaces.</title>
        <authorList>
            <person name="Seuylemezian A."/>
            <person name="Vaishampayan P."/>
        </authorList>
    </citation>
    <scope>NUCLEOTIDE SEQUENCE [LARGE SCALE GENOMIC DNA]</scope>
    <source>
        <strain evidence="2 3">MA001</strain>
    </source>
</reference>
<dbReference type="SUPFAM" id="SSF110455">
    <property type="entry name" value="Toprim domain"/>
    <property type="match status" value="1"/>
</dbReference>
<dbReference type="PANTHER" id="PTHR39156">
    <property type="entry name" value="RIBONUCLEASE M5"/>
    <property type="match status" value="1"/>
</dbReference>
<evidence type="ECO:0000313" key="3">
    <source>
        <dbReference type="Proteomes" id="UP000266016"/>
    </source>
</evidence>
<evidence type="ECO:0000313" key="2">
    <source>
        <dbReference type="EMBL" id="RID82748.1"/>
    </source>
</evidence>
<accession>A0A398B1G9</accession>
<proteinExistence type="predicted"/>